<dbReference type="InterPro" id="IPR012677">
    <property type="entry name" value="Nucleotide-bd_a/b_plait_sf"/>
</dbReference>
<dbReference type="InterPro" id="IPR000504">
    <property type="entry name" value="RRM_dom"/>
</dbReference>
<dbReference type="SUPFAM" id="SSF54928">
    <property type="entry name" value="RNA-binding domain, RBD"/>
    <property type="match status" value="3"/>
</dbReference>
<reference evidence="7" key="1">
    <citation type="submission" date="2024-04" db="EMBL/GenBank/DDBJ databases">
        <title>Salinicola lusitanus LLJ914,a marine bacterium isolated from the Okinawa Trough.</title>
        <authorList>
            <person name="Li J."/>
        </authorList>
    </citation>
    <scope>NUCLEOTIDE SEQUENCE [LARGE SCALE GENOMIC DNA]</scope>
</reference>
<evidence type="ECO:0000313" key="7">
    <source>
        <dbReference type="Proteomes" id="UP001460270"/>
    </source>
</evidence>
<dbReference type="PANTHER" id="PTHR23236">
    <property type="entry name" value="EUKARYOTIC TRANSLATION INITIATION FACTOR 4B/4H"/>
    <property type="match status" value="1"/>
</dbReference>
<dbReference type="PANTHER" id="PTHR23236:SF119">
    <property type="entry name" value="NUCLEAR RNA-BINDING PROTEIN SART-3"/>
    <property type="match status" value="1"/>
</dbReference>
<feature type="compositionally biased region" description="Acidic residues" evidence="4">
    <location>
        <begin position="1"/>
        <end position="46"/>
    </location>
</feature>
<dbReference type="InterPro" id="IPR035979">
    <property type="entry name" value="RBD_domain_sf"/>
</dbReference>
<gene>
    <name evidence="6" type="ORF">WMY93_016756</name>
</gene>
<sequence>MKLEDESRDENNEEEEEVNEEIAFDVDPDEAAAEENSPEDDDEDGGDNNHSAKRKADESEEDTPEAKKAKAVVPERCLFVGNLNTSKEADEIKESLKQFFGENDLEVVDVRLKDSKKCGYVDFASEEDAEKALELNGQMLLEQELTLGKASSKDCTLEDKKELNARTLFAKNLPFSATAEELKKAFKDAVDLRLPPGDRSKGIAYIVFESEAVAEKVMEEVNGTDILGRTVRLDFVGEKSKNKKSGKFKTLFVRGLSEETTDETLKEAFKSALSARIVSDRDTGVSKGVYGGAEIDGNTVALDFAKPKFNKPRGVLVEEEEGMVVLEAAEAVDGAEEAMEGVLEVVMVVVDGEAEEVGVAAEVVQGGAEAGEARWWIWRW</sequence>
<feature type="domain" description="RRM" evidence="5">
    <location>
        <begin position="166"/>
        <end position="238"/>
    </location>
</feature>
<organism evidence="6 7">
    <name type="scientific">Mugilogobius chulae</name>
    <name type="common">yellowstripe goby</name>
    <dbReference type="NCBI Taxonomy" id="88201"/>
    <lineage>
        <taxon>Eukaryota</taxon>
        <taxon>Metazoa</taxon>
        <taxon>Chordata</taxon>
        <taxon>Craniata</taxon>
        <taxon>Vertebrata</taxon>
        <taxon>Euteleostomi</taxon>
        <taxon>Actinopterygii</taxon>
        <taxon>Neopterygii</taxon>
        <taxon>Teleostei</taxon>
        <taxon>Neoteleostei</taxon>
        <taxon>Acanthomorphata</taxon>
        <taxon>Gobiaria</taxon>
        <taxon>Gobiiformes</taxon>
        <taxon>Gobioidei</taxon>
        <taxon>Gobiidae</taxon>
        <taxon>Gobionellinae</taxon>
        <taxon>Mugilogobius</taxon>
    </lineage>
</organism>
<dbReference type="Pfam" id="PF00076">
    <property type="entry name" value="RRM_1"/>
    <property type="match status" value="2"/>
</dbReference>
<dbReference type="Gene3D" id="3.30.70.330">
    <property type="match status" value="3"/>
</dbReference>
<name>A0AAW0NSS5_9GOBI</name>
<protein>
    <recommendedName>
        <fullName evidence="5">RRM domain-containing protein</fullName>
    </recommendedName>
</protein>
<keyword evidence="1" id="KW-0677">Repeat</keyword>
<evidence type="ECO:0000313" key="6">
    <source>
        <dbReference type="EMBL" id="KAK7904149.1"/>
    </source>
</evidence>
<keyword evidence="7" id="KW-1185">Reference proteome</keyword>
<proteinExistence type="predicted"/>
<evidence type="ECO:0000256" key="3">
    <source>
        <dbReference type="PROSITE-ProRule" id="PRU00176"/>
    </source>
</evidence>
<comment type="caution">
    <text evidence="6">The sequence shown here is derived from an EMBL/GenBank/DDBJ whole genome shotgun (WGS) entry which is preliminary data.</text>
</comment>
<evidence type="ECO:0000256" key="2">
    <source>
        <dbReference type="ARBA" id="ARBA00022884"/>
    </source>
</evidence>
<accession>A0AAW0NSS5</accession>
<dbReference type="SMART" id="SM00360">
    <property type="entry name" value="RRM"/>
    <property type="match status" value="3"/>
</dbReference>
<dbReference type="PROSITE" id="PS50102">
    <property type="entry name" value="RRM"/>
    <property type="match status" value="2"/>
</dbReference>
<dbReference type="EMBL" id="JBBPFD010000012">
    <property type="protein sequence ID" value="KAK7904149.1"/>
    <property type="molecule type" value="Genomic_DNA"/>
</dbReference>
<evidence type="ECO:0000259" key="5">
    <source>
        <dbReference type="PROSITE" id="PS50102"/>
    </source>
</evidence>
<evidence type="ECO:0000256" key="4">
    <source>
        <dbReference type="SAM" id="MobiDB-lite"/>
    </source>
</evidence>
<dbReference type="AlphaFoldDB" id="A0AAW0NSS5"/>
<evidence type="ECO:0000256" key="1">
    <source>
        <dbReference type="ARBA" id="ARBA00022737"/>
    </source>
</evidence>
<dbReference type="Proteomes" id="UP001460270">
    <property type="component" value="Unassembled WGS sequence"/>
</dbReference>
<feature type="region of interest" description="Disordered" evidence="4">
    <location>
        <begin position="1"/>
        <end position="71"/>
    </location>
</feature>
<dbReference type="GO" id="GO:0003723">
    <property type="term" value="F:RNA binding"/>
    <property type="evidence" value="ECO:0007669"/>
    <property type="project" value="UniProtKB-UniRule"/>
</dbReference>
<keyword evidence="2 3" id="KW-0694">RNA-binding</keyword>
<feature type="domain" description="RRM" evidence="5">
    <location>
        <begin position="76"/>
        <end position="152"/>
    </location>
</feature>